<sequence>MDSNMIIALTEMVKNLGYKDHAKLANKISYILKSKEDFEKRFVVDDREYDHGRVEKTMVKKEAETLVDNLIILTQYTYLFGRDGSSYAPYRELLKGVDKKSFSLKVQQKRRTLQDDMIRTQNSLKDLPIFYKSIINHAQVDITTQSLREMMQKVVGNNEMLDLQDTHELANWNAIIELNEKLESEGESSFIYQLLGENFYEMGDYDRSLTALERSIELEHTNGTSWAIKSLILFTVLQKNKCEYREALARTEYSGYINNPITSEEYWINERVEFTYNDLEEVKAQFVNSAINALLNWPAHQVDGCTKGKPNYCYNLNNLSQCKIDLEREFLFISLNNEITYEDFDINKNKVIEIFRSFQRWNIEIYPLTSIFYNVRNRDKANIFKLLSFINEDELKVGFNEYFKAQRFSHYTADEDLSLLKSNIVSYLYCKHIGKKQFFNLSNSLLRLFTTHQEISNLNQVSAVHLGEVNFELKGLKKKLNVDFNFGNRPPEYCKADADLSEFEITASLNRAHKKSNGWNELLESSAWKDNSLSQDIGVHFYGLVMLSILLELIHQKRIEDNVILLEELCQSENCLKSALSDMPTYFYCGLINYINSDIMKIDIQNRLTVALEVIYEQREILDEEEAQDSLLY</sequence>
<proteinExistence type="predicted"/>
<dbReference type="PROSITE" id="PS50005">
    <property type="entry name" value="TPR"/>
    <property type="match status" value="1"/>
</dbReference>
<protein>
    <submittedName>
        <fullName evidence="2">Uncharacterized protein</fullName>
    </submittedName>
</protein>
<dbReference type="InterPro" id="IPR011990">
    <property type="entry name" value="TPR-like_helical_dom_sf"/>
</dbReference>
<evidence type="ECO:0000313" key="3">
    <source>
        <dbReference type="Proteomes" id="UP000176037"/>
    </source>
</evidence>
<keyword evidence="3" id="KW-1185">Reference proteome</keyword>
<dbReference type="SUPFAM" id="SSF48452">
    <property type="entry name" value="TPR-like"/>
    <property type="match status" value="1"/>
</dbReference>
<dbReference type="OrthoDB" id="7061198at2"/>
<organism evidence="2 3">
    <name type="scientific">Alteromonas lipolytica</name>
    <dbReference type="NCBI Taxonomy" id="1856405"/>
    <lineage>
        <taxon>Bacteria</taxon>
        <taxon>Pseudomonadati</taxon>
        <taxon>Pseudomonadota</taxon>
        <taxon>Gammaproteobacteria</taxon>
        <taxon>Alteromonadales</taxon>
        <taxon>Alteromonadaceae</taxon>
        <taxon>Alteromonas/Salinimonas group</taxon>
        <taxon>Alteromonas</taxon>
    </lineage>
</organism>
<evidence type="ECO:0000313" key="2">
    <source>
        <dbReference type="EMBL" id="OFI33916.1"/>
    </source>
</evidence>
<name>A0A1E8FDS9_9ALTE</name>
<feature type="repeat" description="TPR" evidence="1">
    <location>
        <begin position="189"/>
        <end position="222"/>
    </location>
</feature>
<comment type="caution">
    <text evidence="2">The sequence shown here is derived from an EMBL/GenBank/DDBJ whole genome shotgun (WGS) entry which is preliminary data.</text>
</comment>
<dbReference type="AlphaFoldDB" id="A0A1E8FDS9"/>
<dbReference type="InterPro" id="IPR019734">
    <property type="entry name" value="TPR_rpt"/>
</dbReference>
<evidence type="ECO:0000256" key="1">
    <source>
        <dbReference type="PROSITE-ProRule" id="PRU00339"/>
    </source>
</evidence>
<dbReference type="RefSeq" id="WP_070176843.1">
    <property type="nucleotide sequence ID" value="NZ_BMJR01000003.1"/>
</dbReference>
<keyword evidence="1" id="KW-0802">TPR repeat</keyword>
<gene>
    <name evidence="2" type="ORF">BFC17_20340</name>
</gene>
<accession>A0A1E8FDS9</accession>
<dbReference type="Proteomes" id="UP000176037">
    <property type="component" value="Unassembled WGS sequence"/>
</dbReference>
<dbReference type="STRING" id="1856405.BFC17_20340"/>
<reference evidence="2 3" key="1">
    <citation type="submission" date="2016-09" db="EMBL/GenBank/DDBJ databases">
        <title>Alteromonas lipolytica, a new species isolated from sea water.</title>
        <authorList>
            <person name="Wu Y.-H."/>
            <person name="Cheng H."/>
            <person name="Xu X.-W."/>
        </authorList>
    </citation>
    <scope>NUCLEOTIDE SEQUENCE [LARGE SCALE GENOMIC DNA]</scope>
    <source>
        <strain evidence="2 3">JW12</strain>
    </source>
</reference>
<dbReference type="EMBL" id="MJIC01000014">
    <property type="protein sequence ID" value="OFI33916.1"/>
    <property type="molecule type" value="Genomic_DNA"/>
</dbReference>